<evidence type="ECO:0000313" key="4">
    <source>
        <dbReference type="Proteomes" id="UP000069940"/>
    </source>
</evidence>
<evidence type="ECO:0000313" key="3">
    <source>
        <dbReference type="EnsemblMetazoa" id="AALFPA23_018457.P27069"/>
    </source>
</evidence>
<sequence length="558" mass="61357">MTGKFSGVVGLVLVVLVQTKIASTDFGIPMTFTGGTMITTSANSIYSVFNVMNMNLRRYSLVKQNGPLRSSSEKIAQMAQKVADLGKLLASNVTKAATDRVTPVKDLFNALQSSYDQMSQYLKSDALVALGQVSDGLGTTELANALDGVTNAIANVTTITETFERAIGQTLHAANGKPVTRSTLNAYIPPSLTISMANALGQLKEQTSVLSKVVEYMLKNIAVVDSHIAKVNATALSLEQKVNTTLLAMEQQYRTEADTITKRLYTSQNVIRTELSNAVGKLSIFQSNRTLLKLVDGFSEAYTKVYYNLFNRNKSDVDSIQKAYAEIISNMNQQTRYLSNNFSTEMQQTAVAVGFQYLNRNSNFDSCFVNHQNQIFAAFTPFNNAINSCLNREKTRLGRIPDVIDRFLRQTEANNEDFGYNIGTCSTQTGFANSAITYRQALTCLNTTLNHAESFQQVIGQGYDTMQQMLRAEVAGSQFRLRDCLESRGNEGMALIEGLSRDVERCLYGESGNLRTSGKPERVGEMSAVDEGEPSATTETSTEDSFYDELAKDVLGNY</sequence>
<dbReference type="GeneID" id="109427585"/>
<protein>
    <recommendedName>
        <fullName evidence="5">Secreted protein</fullName>
    </recommendedName>
</protein>
<reference evidence="4" key="1">
    <citation type="journal article" date="2015" name="Proc. Natl. Acad. Sci. U.S.A.">
        <title>Genome sequence of the Asian Tiger mosquito, Aedes albopictus, reveals insights into its biology, genetics, and evolution.</title>
        <authorList>
            <person name="Chen X.G."/>
            <person name="Jiang X."/>
            <person name="Gu J."/>
            <person name="Xu M."/>
            <person name="Wu Y."/>
            <person name="Deng Y."/>
            <person name="Zhang C."/>
            <person name="Bonizzoni M."/>
            <person name="Dermauw W."/>
            <person name="Vontas J."/>
            <person name="Armbruster P."/>
            <person name="Huang X."/>
            <person name="Yang Y."/>
            <person name="Zhang H."/>
            <person name="He W."/>
            <person name="Peng H."/>
            <person name="Liu Y."/>
            <person name="Wu K."/>
            <person name="Chen J."/>
            <person name="Lirakis M."/>
            <person name="Topalis P."/>
            <person name="Van Leeuwen T."/>
            <person name="Hall A.B."/>
            <person name="Jiang X."/>
            <person name="Thorpe C."/>
            <person name="Mueller R.L."/>
            <person name="Sun C."/>
            <person name="Waterhouse R.M."/>
            <person name="Yan G."/>
            <person name="Tu Z.J."/>
            <person name="Fang X."/>
            <person name="James A.A."/>
        </authorList>
    </citation>
    <scope>NUCLEOTIDE SEQUENCE [LARGE SCALE GENOMIC DNA]</scope>
    <source>
        <strain evidence="4">Foshan</strain>
    </source>
</reference>
<feature type="chain" id="PRO_5046371552" description="Secreted protein" evidence="2">
    <location>
        <begin position="23"/>
        <end position="558"/>
    </location>
</feature>
<keyword evidence="4" id="KW-1185">Reference proteome</keyword>
<dbReference type="EnsemblMetazoa" id="AALFPA23_018457.R27069">
    <property type="protein sequence ID" value="AALFPA23_018457.P27069"/>
    <property type="gene ID" value="AALFPA23_018457"/>
</dbReference>
<dbReference type="RefSeq" id="XP_019558714.2">
    <property type="nucleotide sequence ID" value="XM_019703169.4"/>
</dbReference>
<organism evidence="3 4">
    <name type="scientific">Aedes albopictus</name>
    <name type="common">Asian tiger mosquito</name>
    <name type="synonym">Stegomyia albopicta</name>
    <dbReference type="NCBI Taxonomy" id="7160"/>
    <lineage>
        <taxon>Eukaryota</taxon>
        <taxon>Metazoa</taxon>
        <taxon>Ecdysozoa</taxon>
        <taxon>Arthropoda</taxon>
        <taxon>Hexapoda</taxon>
        <taxon>Insecta</taxon>
        <taxon>Pterygota</taxon>
        <taxon>Neoptera</taxon>
        <taxon>Endopterygota</taxon>
        <taxon>Diptera</taxon>
        <taxon>Nematocera</taxon>
        <taxon>Culicoidea</taxon>
        <taxon>Culicidae</taxon>
        <taxon>Culicinae</taxon>
        <taxon>Aedini</taxon>
        <taxon>Aedes</taxon>
        <taxon>Stegomyia</taxon>
    </lineage>
</organism>
<feature type="region of interest" description="Disordered" evidence="1">
    <location>
        <begin position="517"/>
        <end position="546"/>
    </location>
</feature>
<proteinExistence type="predicted"/>
<keyword evidence="2" id="KW-0732">Signal</keyword>
<accession>A0ABM1ZH59</accession>
<feature type="signal peptide" evidence="2">
    <location>
        <begin position="1"/>
        <end position="22"/>
    </location>
</feature>
<evidence type="ECO:0000256" key="2">
    <source>
        <dbReference type="SAM" id="SignalP"/>
    </source>
</evidence>
<name>A0ABM1ZH59_AEDAL</name>
<evidence type="ECO:0008006" key="5">
    <source>
        <dbReference type="Google" id="ProtNLM"/>
    </source>
</evidence>
<dbReference type="Proteomes" id="UP000069940">
    <property type="component" value="Unassembled WGS sequence"/>
</dbReference>
<reference evidence="3" key="2">
    <citation type="submission" date="2025-05" db="UniProtKB">
        <authorList>
            <consortium name="EnsemblMetazoa"/>
        </authorList>
    </citation>
    <scope>IDENTIFICATION</scope>
    <source>
        <strain evidence="3">Foshan</strain>
    </source>
</reference>
<evidence type="ECO:0000256" key="1">
    <source>
        <dbReference type="SAM" id="MobiDB-lite"/>
    </source>
</evidence>